<gene>
    <name evidence="1" type="ORF">JCM19235_994</name>
</gene>
<dbReference type="EMBL" id="BBMR01000004">
    <property type="protein sequence ID" value="GAL19638.1"/>
    <property type="molecule type" value="Genomic_DNA"/>
</dbReference>
<sequence>MDLLHCGQSLLRIVLTTQELGYLIAENAERSYCCALLFERSNEKL</sequence>
<accession>A0A090RYK2</accession>
<comment type="caution">
    <text evidence="1">The sequence shown here is derived from an EMBL/GenBank/DDBJ whole genome shotgun (WGS) entry which is preliminary data.</text>
</comment>
<reference evidence="1 2" key="1">
    <citation type="submission" date="2014-09" db="EMBL/GenBank/DDBJ databases">
        <title>Vibrio maritimus JCM 19235. (C45) whole genome shotgun sequence.</title>
        <authorList>
            <person name="Sawabe T."/>
            <person name="Meirelles P."/>
            <person name="Nakanishi M."/>
            <person name="Sayaka M."/>
            <person name="Hattori M."/>
            <person name="Ohkuma M."/>
        </authorList>
    </citation>
    <scope>NUCLEOTIDE SEQUENCE [LARGE SCALE GENOMIC DNA]</scope>
    <source>
        <strain evidence="2">JCM19235</strain>
    </source>
</reference>
<reference evidence="1 2" key="2">
    <citation type="submission" date="2014-09" db="EMBL/GenBank/DDBJ databases">
        <authorList>
            <consortium name="NBRP consortium"/>
            <person name="Sawabe T."/>
            <person name="Meirelles P."/>
            <person name="Nakanishi M."/>
            <person name="Sayaka M."/>
            <person name="Hattori M."/>
            <person name="Ohkuma M."/>
        </authorList>
    </citation>
    <scope>NUCLEOTIDE SEQUENCE [LARGE SCALE GENOMIC DNA]</scope>
    <source>
        <strain evidence="2">JCM19235</strain>
    </source>
</reference>
<evidence type="ECO:0000313" key="2">
    <source>
        <dbReference type="Proteomes" id="UP000029228"/>
    </source>
</evidence>
<organism evidence="1 2">
    <name type="scientific">Vibrio maritimus</name>
    <dbReference type="NCBI Taxonomy" id="990268"/>
    <lineage>
        <taxon>Bacteria</taxon>
        <taxon>Pseudomonadati</taxon>
        <taxon>Pseudomonadota</taxon>
        <taxon>Gammaproteobacteria</taxon>
        <taxon>Vibrionales</taxon>
        <taxon>Vibrionaceae</taxon>
        <taxon>Vibrio</taxon>
    </lineage>
</organism>
<dbReference type="Proteomes" id="UP000029228">
    <property type="component" value="Unassembled WGS sequence"/>
</dbReference>
<dbReference type="AlphaFoldDB" id="A0A090RYK2"/>
<evidence type="ECO:0000313" key="1">
    <source>
        <dbReference type="EMBL" id="GAL19638.1"/>
    </source>
</evidence>
<protein>
    <submittedName>
        <fullName evidence="1">Uncharacterized protein</fullName>
    </submittedName>
</protein>
<proteinExistence type="predicted"/>
<name>A0A090RYK2_9VIBR</name>
<keyword evidence="2" id="KW-1185">Reference proteome</keyword>